<dbReference type="EMBL" id="SKCS01000067">
    <property type="protein sequence ID" value="TNN18706.1"/>
    <property type="molecule type" value="Genomic_DNA"/>
</dbReference>
<dbReference type="GO" id="GO:0004860">
    <property type="term" value="F:protein kinase inhibitor activity"/>
    <property type="evidence" value="ECO:0007669"/>
    <property type="project" value="TreeGrafter"/>
</dbReference>
<dbReference type="PANTHER" id="PTHR19423">
    <property type="entry name" value="SH3 DOMAIN-BINDING PROTEIN 5"/>
    <property type="match status" value="1"/>
</dbReference>
<sequence>MNHSHQYDPYTFPSEEVEIQLDILNKTSTQINELEKRLEISYDTYRRVLSDHSNKLLELSKKLGKCVSRTRLYNEFRQKQACRRKEIQLAALKYDNAISALNVARDKLAKLESCVLEPGVSDPDTLESLNQSITDFNDANKLLNNAKLEHEKLMEIYAANEQSIHQFEKRHRFDINKAKPYYTMYDHFMLEMEAAKTHVELCTNQLKACKSIYAMTMSTLENLSNSMHIMRLNQCNPDDNHLTSSLGHDIQNDLTTKYHVSNVHSNCDDDDDDGDDHVNNSTTTELLSSPNASLQFVVDNQVEQKNRSFNSSEHQLIDVNNNLTMHHFPMMNGLLKSVQQATIEIDSFQNSPFLSPIKAEGESSHVTAVLCPNTTTTFTISNTNASNSTTSTTTATTTASTTTTASSSCTENNSFSESLSVSSCTSSASISPALSFDTFTTSLDEQHSSSTLMLINSFNNLNITASVQHHIHY</sequence>
<evidence type="ECO:0000256" key="4">
    <source>
        <dbReference type="SAM" id="MobiDB-lite"/>
    </source>
</evidence>
<dbReference type="Proteomes" id="UP000311919">
    <property type="component" value="Unassembled WGS sequence"/>
</dbReference>
<reference evidence="5 6" key="1">
    <citation type="submission" date="2019-03" db="EMBL/GenBank/DDBJ databases">
        <title>An improved genome assembly of the fluke Schistosoma japonicum.</title>
        <authorList>
            <person name="Hu W."/>
            <person name="Luo F."/>
            <person name="Yin M."/>
            <person name="Mo X."/>
            <person name="Sun C."/>
            <person name="Wu Q."/>
            <person name="Zhu B."/>
            <person name="Xiang M."/>
            <person name="Wang J."/>
            <person name="Wang Y."/>
            <person name="Zhang T."/>
            <person name="Xu B."/>
            <person name="Zheng H."/>
            <person name="Feng Z."/>
        </authorList>
    </citation>
    <scope>NUCLEOTIDE SEQUENCE [LARGE SCALE GENOMIC DNA]</scope>
    <source>
        <strain evidence="5">HuSjv2</strain>
        <tissue evidence="5">Worms</tissue>
    </source>
</reference>
<dbReference type="AlphaFoldDB" id="A0A4Z2DQD1"/>
<evidence type="ECO:0000313" key="5">
    <source>
        <dbReference type="EMBL" id="TNN18706.1"/>
    </source>
</evidence>
<accession>A0A4Z2DQD1</accession>
<organism evidence="5 6">
    <name type="scientific">Schistosoma japonicum</name>
    <name type="common">Blood fluke</name>
    <dbReference type="NCBI Taxonomy" id="6182"/>
    <lineage>
        <taxon>Eukaryota</taxon>
        <taxon>Metazoa</taxon>
        <taxon>Spiralia</taxon>
        <taxon>Lophotrochozoa</taxon>
        <taxon>Platyhelminthes</taxon>
        <taxon>Trematoda</taxon>
        <taxon>Digenea</taxon>
        <taxon>Strigeidida</taxon>
        <taxon>Schistosomatoidea</taxon>
        <taxon>Schistosomatidae</taxon>
        <taxon>Schistosoma</taxon>
    </lineage>
</organism>
<dbReference type="OrthoDB" id="446789at2759"/>
<keyword evidence="6" id="KW-1185">Reference proteome</keyword>
<dbReference type="InterPro" id="IPR007940">
    <property type="entry name" value="SH3BP5"/>
</dbReference>
<keyword evidence="2 3" id="KW-0175">Coiled coil</keyword>
<dbReference type="GO" id="GO:0005737">
    <property type="term" value="C:cytoplasm"/>
    <property type="evidence" value="ECO:0007669"/>
    <property type="project" value="TreeGrafter"/>
</dbReference>
<evidence type="ECO:0000313" key="6">
    <source>
        <dbReference type="Proteomes" id="UP000311919"/>
    </source>
</evidence>
<gene>
    <name evidence="5" type="ORF">EWB00_009948</name>
</gene>
<feature type="coiled-coil region" evidence="3">
    <location>
        <begin position="126"/>
        <end position="156"/>
    </location>
</feature>
<dbReference type="Pfam" id="PF05276">
    <property type="entry name" value="SH3BP5"/>
    <property type="match status" value="1"/>
</dbReference>
<evidence type="ECO:0000256" key="3">
    <source>
        <dbReference type="SAM" id="Coils"/>
    </source>
</evidence>
<dbReference type="PANTHER" id="PTHR19423:SF1">
    <property type="entry name" value="SH3 DOMAIN-BINDING PROTEIN 5"/>
    <property type="match status" value="1"/>
</dbReference>
<protein>
    <submittedName>
        <fullName evidence="5">SH3 domain-binding protein</fullName>
    </submittedName>
</protein>
<evidence type="ECO:0000256" key="2">
    <source>
        <dbReference type="ARBA" id="ARBA00023054"/>
    </source>
</evidence>
<comment type="caution">
    <text evidence="5">The sequence shown here is derived from an EMBL/GenBank/DDBJ whole genome shotgun (WGS) entry which is preliminary data.</text>
</comment>
<dbReference type="GO" id="GO:0035556">
    <property type="term" value="P:intracellular signal transduction"/>
    <property type="evidence" value="ECO:0007669"/>
    <property type="project" value="InterPro"/>
</dbReference>
<feature type="region of interest" description="Disordered" evidence="4">
    <location>
        <begin position="381"/>
        <end position="414"/>
    </location>
</feature>
<name>A0A4Z2DQD1_SCHJA</name>
<dbReference type="STRING" id="6182.A0A4Z2DQD1"/>
<evidence type="ECO:0000256" key="1">
    <source>
        <dbReference type="ARBA" id="ARBA00007796"/>
    </source>
</evidence>
<proteinExistence type="inferred from homology"/>
<comment type="similarity">
    <text evidence="1">Belongs to the SH3BP5 family.</text>
</comment>